<dbReference type="EMBL" id="KZ303595">
    <property type="protein sequence ID" value="PIA12660.1"/>
    <property type="molecule type" value="Genomic_DNA"/>
</dbReference>
<accession>A0A2G5B0X6</accession>
<evidence type="ECO:0000256" key="1">
    <source>
        <dbReference type="SAM" id="MobiDB-lite"/>
    </source>
</evidence>
<feature type="region of interest" description="Disordered" evidence="1">
    <location>
        <begin position="134"/>
        <end position="162"/>
    </location>
</feature>
<sequence>MYSHLSGLCPPRMYQYSGETTADPHYTGDTWASSNSNSSGIYGMPLPDIRGGGSGWPGIGGWMQVVERLCYLSHHNKSASRNSQIAELRQQIQRRLEEQQMVLEQLGRWIQDTNGQLHMLTTLLQTIAPAPMVDESRYPPAHKHSTSTASTSESSKTAHMERKEEIGELGDLLAGDPLDYTIGLHAWQQALQRNQQAQVKQQRQPFRFNPQPVRSVSSPLDTIRNSRKATTIALRAPCVRKQESREAVNGAETDPCVDVGGRRGVTLSIRGIMKPHHSYSSSVRQPLSSGLASASSESSSSSCSTFLCDAEDLLPDTRNVSNSLLTAASVVKRADVSPAAIHMTLPKVPSPSIRFSVADSASTHTNNSLSSATPPTSTILPTPAMLPAPVISPTDSNSQALFIPPAPAIPSGLAILPTQTIPQTLTNPPAHSIPPASTIPPAPAIPSDLTILPTQTIPPAPVIPPTLTNPPAPSIPSAPAFPPALAIPPAPSIPSALANPSVSSIPSAPPAPSLPVTLSGPPAPSLPAAQAAPPLRVSPTSKTASPILPAPSVHTPIACTRLSSGVAALHCGSKQQHLHGAAADKSEDGAHGIGRPKLGVARATCPACAGLSKRTTVALNDTATSATTTDGTPAKSVLELARMFDMRGI</sequence>
<dbReference type="AlphaFoldDB" id="A0A2G5B0X6"/>
<feature type="compositionally biased region" description="Low complexity" evidence="1">
    <location>
        <begin position="146"/>
        <end position="155"/>
    </location>
</feature>
<reference evidence="2 3" key="1">
    <citation type="journal article" date="2015" name="Genome Biol. Evol.">
        <title>Phylogenomic analyses indicate that early fungi evolved digesting cell walls of algal ancestors of land plants.</title>
        <authorList>
            <person name="Chang Y."/>
            <person name="Wang S."/>
            <person name="Sekimoto S."/>
            <person name="Aerts A.L."/>
            <person name="Choi C."/>
            <person name="Clum A."/>
            <person name="LaButti K.M."/>
            <person name="Lindquist E.A."/>
            <person name="Yee Ngan C."/>
            <person name="Ohm R.A."/>
            <person name="Salamov A.A."/>
            <person name="Grigoriev I.V."/>
            <person name="Spatafora J.W."/>
            <person name="Berbee M.L."/>
        </authorList>
    </citation>
    <scope>NUCLEOTIDE SEQUENCE [LARGE SCALE GENOMIC DNA]</scope>
    <source>
        <strain evidence="2 3">NRRL 1564</strain>
    </source>
</reference>
<dbReference type="PRINTS" id="PR01217">
    <property type="entry name" value="PRICHEXTENSN"/>
</dbReference>
<proteinExistence type="predicted"/>
<evidence type="ECO:0000313" key="2">
    <source>
        <dbReference type="EMBL" id="PIA12660.1"/>
    </source>
</evidence>
<name>A0A2G5B0X6_COERN</name>
<evidence type="ECO:0000313" key="3">
    <source>
        <dbReference type="Proteomes" id="UP000242474"/>
    </source>
</evidence>
<dbReference type="STRING" id="763665.A0A2G5B0X6"/>
<feature type="region of interest" description="Disordered" evidence="1">
    <location>
        <begin position="278"/>
        <end position="298"/>
    </location>
</feature>
<feature type="compositionally biased region" description="Low complexity" evidence="1">
    <location>
        <begin position="287"/>
        <end position="298"/>
    </location>
</feature>
<dbReference type="Proteomes" id="UP000242474">
    <property type="component" value="Unassembled WGS sequence"/>
</dbReference>
<organism evidence="2 3">
    <name type="scientific">Coemansia reversa (strain ATCC 12441 / NRRL 1564)</name>
    <dbReference type="NCBI Taxonomy" id="763665"/>
    <lineage>
        <taxon>Eukaryota</taxon>
        <taxon>Fungi</taxon>
        <taxon>Fungi incertae sedis</taxon>
        <taxon>Zoopagomycota</taxon>
        <taxon>Kickxellomycotina</taxon>
        <taxon>Kickxellomycetes</taxon>
        <taxon>Kickxellales</taxon>
        <taxon>Kickxellaceae</taxon>
        <taxon>Coemansia</taxon>
    </lineage>
</organism>
<keyword evidence="3" id="KW-1185">Reference proteome</keyword>
<feature type="region of interest" description="Disordered" evidence="1">
    <location>
        <begin position="498"/>
        <end position="550"/>
    </location>
</feature>
<dbReference type="OrthoDB" id="5562130at2759"/>
<protein>
    <submittedName>
        <fullName evidence="2">Uncharacterized protein</fullName>
    </submittedName>
</protein>
<gene>
    <name evidence="2" type="ORF">COEREDRAFT_99996</name>
</gene>